<protein>
    <submittedName>
        <fullName evidence="4">Uncharacterized protein</fullName>
    </submittedName>
</protein>
<comment type="caution">
    <text evidence="4">The sequence shown here is derived from an EMBL/GenBank/DDBJ whole genome shotgun (WGS) entry which is preliminary data.</text>
</comment>
<evidence type="ECO:0000256" key="3">
    <source>
        <dbReference type="ARBA" id="ARBA00023002"/>
    </source>
</evidence>
<dbReference type="PANTHER" id="PTHR43477">
    <property type="entry name" value="DIHYDROANTICAPSIN 7-DEHYDROGENASE"/>
    <property type="match status" value="1"/>
</dbReference>
<keyword evidence="2" id="KW-0521">NADP</keyword>
<organism evidence="4 5">
    <name type="scientific">Talaromyces pinophilus</name>
    <name type="common">Penicillium pinophilum</name>
    <dbReference type="NCBI Taxonomy" id="128442"/>
    <lineage>
        <taxon>Eukaryota</taxon>
        <taxon>Fungi</taxon>
        <taxon>Dikarya</taxon>
        <taxon>Ascomycota</taxon>
        <taxon>Pezizomycotina</taxon>
        <taxon>Eurotiomycetes</taxon>
        <taxon>Eurotiomycetidae</taxon>
        <taxon>Eurotiales</taxon>
        <taxon>Trichocomaceae</taxon>
        <taxon>Talaromyces</taxon>
        <taxon>Talaromyces sect. Talaromyces</taxon>
    </lineage>
</organism>
<sequence>MAAQTLKYTTKLANKRVLILGGTSGIGFCVAEAALEHGAHVVISGSNATKLNKAIEKLRAEYPELTATQTVAGYICDLSKPAELEINLQHLLNEATEGAQFKLNHIAFTAGDALQLPSLEELNVDAVQRAGVVRFVAPSILAKLLPKYMDRIPENSFTLTGGSNAHKPAPGWAVMAGYGAAVEGLARGLAVDLKPLRVNVVSPGAVHTEIFSGIANDDLQSLLKRFREDTTTGTVANSCNFLDKLGSRSYLFRVPNLLYPLHRPPSAVKDRIHSVARQLRVAPVDHRAALREIFGQKVAEPDPAELASTLPRSWIHLVRYVKLGTVKEVAVKVDIIISHLDLPIFKTVDLQLMKELRHRAAKLHQDHPLCVMFTA</sequence>
<dbReference type="InterPro" id="IPR057571">
    <property type="entry name" value="SDR_PhqE-like"/>
</dbReference>
<evidence type="ECO:0000313" key="5">
    <source>
        <dbReference type="Proteomes" id="UP000053095"/>
    </source>
</evidence>
<comment type="similarity">
    <text evidence="1">Belongs to the short-chain dehydrogenases/reductases (SDR) family.</text>
</comment>
<dbReference type="InterPro" id="IPR002347">
    <property type="entry name" value="SDR_fam"/>
</dbReference>
<dbReference type="AlphaFoldDB" id="A0A6V8H3P2"/>
<dbReference type="Proteomes" id="UP000053095">
    <property type="component" value="Unassembled WGS sequence"/>
</dbReference>
<dbReference type="Pfam" id="PF23441">
    <property type="entry name" value="SDR"/>
    <property type="match status" value="1"/>
</dbReference>
<name>A0A6V8H3P2_TALPI</name>
<evidence type="ECO:0000313" key="4">
    <source>
        <dbReference type="EMBL" id="GAM35630.1"/>
    </source>
</evidence>
<dbReference type="SUPFAM" id="SSF51735">
    <property type="entry name" value="NAD(P)-binding Rossmann-fold domains"/>
    <property type="match status" value="1"/>
</dbReference>
<dbReference type="Gene3D" id="3.40.50.720">
    <property type="entry name" value="NAD(P)-binding Rossmann-like Domain"/>
    <property type="match status" value="1"/>
</dbReference>
<keyword evidence="3" id="KW-0560">Oxidoreductase</keyword>
<dbReference type="PRINTS" id="PR00081">
    <property type="entry name" value="GDHRDH"/>
</dbReference>
<dbReference type="InterPro" id="IPR051122">
    <property type="entry name" value="SDR_DHRS6-like"/>
</dbReference>
<gene>
    <name evidence="4" type="ORF">TCE0_017f04113</name>
</gene>
<dbReference type="GO" id="GO:0016491">
    <property type="term" value="F:oxidoreductase activity"/>
    <property type="evidence" value="ECO:0007669"/>
    <property type="project" value="UniProtKB-KW"/>
</dbReference>
<accession>A0A6V8H3P2</accession>
<evidence type="ECO:0000256" key="1">
    <source>
        <dbReference type="ARBA" id="ARBA00006484"/>
    </source>
</evidence>
<dbReference type="InterPro" id="IPR036291">
    <property type="entry name" value="NAD(P)-bd_dom_sf"/>
</dbReference>
<dbReference type="EMBL" id="DF933813">
    <property type="protein sequence ID" value="GAM35630.1"/>
    <property type="molecule type" value="Genomic_DNA"/>
</dbReference>
<dbReference type="PANTHER" id="PTHR43477:SF1">
    <property type="entry name" value="DIHYDROANTICAPSIN 7-DEHYDROGENASE"/>
    <property type="match status" value="1"/>
</dbReference>
<reference evidence="5" key="1">
    <citation type="journal article" date="2015" name="Genome Announc.">
        <title>Draft genome sequence of Talaromyces cellulolyticus strain Y-94, a source of lignocellulosic biomass-degrading enzymes.</title>
        <authorList>
            <person name="Fujii T."/>
            <person name="Koike H."/>
            <person name="Sawayama S."/>
            <person name="Yano S."/>
            <person name="Inoue H."/>
        </authorList>
    </citation>
    <scope>NUCLEOTIDE SEQUENCE [LARGE SCALE GENOMIC DNA]</scope>
    <source>
        <strain evidence="5">Y-94</strain>
    </source>
</reference>
<keyword evidence="5" id="KW-1185">Reference proteome</keyword>
<proteinExistence type="inferred from homology"/>
<evidence type="ECO:0000256" key="2">
    <source>
        <dbReference type="ARBA" id="ARBA00022857"/>
    </source>
</evidence>